<organism evidence="1 2">
    <name type="scientific">Vespula squamosa</name>
    <name type="common">Southern yellow jacket</name>
    <name type="synonym">Wasp</name>
    <dbReference type="NCBI Taxonomy" id="30214"/>
    <lineage>
        <taxon>Eukaryota</taxon>
        <taxon>Metazoa</taxon>
        <taxon>Ecdysozoa</taxon>
        <taxon>Arthropoda</taxon>
        <taxon>Hexapoda</taxon>
        <taxon>Insecta</taxon>
        <taxon>Pterygota</taxon>
        <taxon>Neoptera</taxon>
        <taxon>Endopterygota</taxon>
        <taxon>Hymenoptera</taxon>
        <taxon>Apocrita</taxon>
        <taxon>Aculeata</taxon>
        <taxon>Vespoidea</taxon>
        <taxon>Vespidae</taxon>
        <taxon>Vespinae</taxon>
        <taxon>Vespula</taxon>
    </lineage>
</organism>
<dbReference type="AlphaFoldDB" id="A0ABD1ZUK6"/>
<reference evidence="1 2" key="1">
    <citation type="journal article" date="2024" name="Ann. Entomol. Soc. Am.">
        <title>Genomic analyses of the southern and eastern yellowjacket wasps (Hymenoptera: Vespidae) reveal evolutionary signatures of social life.</title>
        <authorList>
            <person name="Catto M.A."/>
            <person name="Caine P.B."/>
            <person name="Orr S.E."/>
            <person name="Hunt B.G."/>
            <person name="Goodisman M.A.D."/>
        </authorList>
    </citation>
    <scope>NUCLEOTIDE SEQUENCE [LARGE SCALE GENOMIC DNA]</scope>
    <source>
        <strain evidence="1">233</strain>
        <tissue evidence="1">Head and thorax</tissue>
    </source>
</reference>
<gene>
    <name evidence="1" type="ORF">V1478_018823</name>
</gene>
<dbReference type="Proteomes" id="UP001607302">
    <property type="component" value="Unassembled WGS sequence"/>
</dbReference>
<dbReference type="EMBL" id="JAUDFV010000173">
    <property type="protein sequence ID" value="KAL2711802.1"/>
    <property type="molecule type" value="Genomic_DNA"/>
</dbReference>
<name>A0ABD1ZUK6_VESSQ</name>
<evidence type="ECO:0000313" key="1">
    <source>
        <dbReference type="EMBL" id="KAL2711802.1"/>
    </source>
</evidence>
<comment type="caution">
    <text evidence="1">The sequence shown here is derived from an EMBL/GenBank/DDBJ whole genome shotgun (WGS) entry which is preliminary data.</text>
</comment>
<evidence type="ECO:0000313" key="2">
    <source>
        <dbReference type="Proteomes" id="UP001607302"/>
    </source>
</evidence>
<protein>
    <submittedName>
        <fullName evidence="1">Uncharacterized protein</fullName>
    </submittedName>
</protein>
<accession>A0ABD1ZUK6</accession>
<sequence length="129" mass="14910">MTSLKFSRRVVSIVKLLKNITSLSSTNIAYVRLPTLVLLFLTDNGYAQKFIALHETVSFENDAHEEIKKGSREEGGVKVEVEELEEEEEEEEVKEEKESLAIDGSVFDESFKLWYEIKVVQKKKKKKKK</sequence>
<keyword evidence="2" id="KW-1185">Reference proteome</keyword>
<proteinExistence type="predicted"/>